<feature type="signal peptide" evidence="8">
    <location>
        <begin position="1"/>
        <end position="23"/>
    </location>
</feature>
<proteinExistence type="inferred from homology"/>
<evidence type="ECO:0000256" key="8">
    <source>
        <dbReference type="SAM" id="SignalP"/>
    </source>
</evidence>
<feature type="domain" description="Platelet-derived growth factor (PDGF) family profile" evidence="9">
    <location>
        <begin position="119"/>
        <end position="201"/>
    </location>
</feature>
<dbReference type="Gene3D" id="2.10.90.10">
    <property type="entry name" value="Cystine-knot cytokines"/>
    <property type="match status" value="1"/>
</dbReference>
<dbReference type="InterPro" id="IPR004153">
    <property type="entry name" value="CXCXC_repeat"/>
</dbReference>
<evidence type="ECO:0000256" key="1">
    <source>
        <dbReference type="ARBA" id="ARBA00004613"/>
    </source>
</evidence>
<feature type="chain" id="PRO_5045395066" evidence="8">
    <location>
        <begin position="24"/>
        <end position="374"/>
    </location>
</feature>
<dbReference type="Proteomes" id="UP000694888">
    <property type="component" value="Unplaced"/>
</dbReference>
<evidence type="ECO:0000313" key="11">
    <source>
        <dbReference type="RefSeq" id="XP_012945067.1"/>
    </source>
</evidence>
<dbReference type="GeneID" id="101849091"/>
<reference evidence="11" key="1">
    <citation type="submission" date="2025-08" db="UniProtKB">
        <authorList>
            <consortium name="RefSeq"/>
        </authorList>
    </citation>
    <scope>IDENTIFICATION</scope>
</reference>
<organism evidence="10 11">
    <name type="scientific">Aplysia californica</name>
    <name type="common">California sea hare</name>
    <dbReference type="NCBI Taxonomy" id="6500"/>
    <lineage>
        <taxon>Eukaryota</taxon>
        <taxon>Metazoa</taxon>
        <taxon>Spiralia</taxon>
        <taxon>Lophotrochozoa</taxon>
        <taxon>Mollusca</taxon>
        <taxon>Gastropoda</taxon>
        <taxon>Heterobranchia</taxon>
        <taxon>Euthyneura</taxon>
        <taxon>Tectipleura</taxon>
        <taxon>Aplysiida</taxon>
        <taxon>Aplysioidea</taxon>
        <taxon>Aplysiidae</taxon>
        <taxon>Aplysia</taxon>
    </lineage>
</organism>
<evidence type="ECO:0000256" key="6">
    <source>
        <dbReference type="ARBA" id="ARBA00023246"/>
    </source>
</evidence>
<dbReference type="PANTHER" id="PTHR11633">
    <property type="entry name" value="PLATELET-DERIVED GROWTH FACTOR"/>
    <property type="match status" value="1"/>
</dbReference>
<keyword evidence="6" id="KW-0497">Mitogen</keyword>
<evidence type="ECO:0000256" key="5">
    <source>
        <dbReference type="ARBA" id="ARBA00023030"/>
    </source>
</evidence>
<dbReference type="InterPro" id="IPR029034">
    <property type="entry name" value="Cystine-knot_cytokine"/>
</dbReference>
<protein>
    <submittedName>
        <fullName evidence="11">Uncharacterized protein LOC101849091</fullName>
    </submittedName>
</protein>
<dbReference type="SUPFAM" id="SSF57501">
    <property type="entry name" value="Cystine-knot cytokines"/>
    <property type="match status" value="1"/>
</dbReference>
<keyword evidence="3" id="KW-0964">Secreted</keyword>
<evidence type="ECO:0000256" key="2">
    <source>
        <dbReference type="ARBA" id="ARBA00006686"/>
    </source>
</evidence>
<name>A0ABM1ACG7_APLCA</name>
<keyword evidence="5" id="KW-0339">Growth factor</keyword>
<gene>
    <name evidence="11" type="primary">LOC101849091</name>
</gene>
<comment type="similarity">
    <text evidence="2">Belongs to the PDGF/VEGF growth factor family.</text>
</comment>
<sequence>MTTIIRQLVLCAVLGCLLDTAHSQISQVADTVGEPVSTSSVVEDPEPVEVVSTNTVAEENPNAAMSRLRGVATVGEFLDLLVDQDGNPITPDTIFSEYDSESGKQVIQGGGRMAEPDDCSPRNMTVRLEMPNADPNDVFFPQCTRMERCGGCCSSQHLQCVPAYTERVSLKVVKARSPFPGSTHLTYSGFAPVIVDRHVRCVVHCTLNAERCGPMKRFVRSQCDCKCRQYKRCRPPHIFSPETCDCECVGGVQDCCAGASQNGGSCGLVFDTRSCRCVLENGRAHIASEITGFQNSTDDFDDEDTSSPEPTTTTTTTTTTATTTPTAQDDPCAAITCPRGLRRVARNGGCSCRPIRRFTGSGGRRRPGMGRPRG</sequence>
<dbReference type="Pfam" id="PF03128">
    <property type="entry name" value="CXCXC"/>
    <property type="match status" value="1"/>
</dbReference>
<feature type="compositionally biased region" description="Low complexity" evidence="7">
    <location>
        <begin position="307"/>
        <end position="325"/>
    </location>
</feature>
<dbReference type="RefSeq" id="XP_012945067.1">
    <property type="nucleotide sequence ID" value="XM_013089613.2"/>
</dbReference>
<feature type="region of interest" description="Disordered" evidence="7">
    <location>
        <begin position="294"/>
        <end position="325"/>
    </location>
</feature>
<dbReference type="PROSITE" id="PS50278">
    <property type="entry name" value="PDGF_2"/>
    <property type="match status" value="1"/>
</dbReference>
<dbReference type="Pfam" id="PF00341">
    <property type="entry name" value="PDGF"/>
    <property type="match status" value="1"/>
</dbReference>
<keyword evidence="10" id="KW-1185">Reference proteome</keyword>
<evidence type="ECO:0000313" key="10">
    <source>
        <dbReference type="Proteomes" id="UP000694888"/>
    </source>
</evidence>
<evidence type="ECO:0000256" key="4">
    <source>
        <dbReference type="ARBA" id="ARBA00022729"/>
    </source>
</evidence>
<comment type="subcellular location">
    <subcellularLocation>
        <location evidence="1">Secreted</location>
    </subcellularLocation>
</comment>
<keyword evidence="4 8" id="KW-0732">Signal</keyword>
<evidence type="ECO:0000259" key="9">
    <source>
        <dbReference type="PROSITE" id="PS50278"/>
    </source>
</evidence>
<evidence type="ECO:0000256" key="3">
    <source>
        <dbReference type="ARBA" id="ARBA00022525"/>
    </source>
</evidence>
<accession>A0ABM1ACG7</accession>
<dbReference type="PANTHER" id="PTHR11633:SF1">
    <property type="entry name" value="LD28763P"/>
    <property type="match status" value="1"/>
</dbReference>
<evidence type="ECO:0000256" key="7">
    <source>
        <dbReference type="SAM" id="MobiDB-lite"/>
    </source>
</evidence>
<dbReference type="InterPro" id="IPR000072">
    <property type="entry name" value="PDGF/VEGF_dom"/>
</dbReference>